<reference evidence="1 2" key="1">
    <citation type="submission" date="2020-08" db="EMBL/GenBank/DDBJ databases">
        <title>Genomic Encyclopedia of Type Strains, Phase IV (KMG-V): Genome sequencing to study the core and pangenomes of soil and plant-associated prokaryotes.</title>
        <authorList>
            <person name="Whitman W."/>
        </authorList>
    </citation>
    <scope>NUCLEOTIDE SEQUENCE [LARGE SCALE GENOMIC DNA]</scope>
    <source>
        <strain evidence="1 2">SEMIA 4034</strain>
    </source>
</reference>
<gene>
    <name evidence="1" type="ORF">GGI59_005617</name>
</gene>
<evidence type="ECO:0000313" key="2">
    <source>
        <dbReference type="Proteomes" id="UP000528824"/>
    </source>
</evidence>
<organism evidence="1 2">
    <name type="scientific">Rhizobium lentis</name>
    <dbReference type="NCBI Taxonomy" id="1138194"/>
    <lineage>
        <taxon>Bacteria</taxon>
        <taxon>Pseudomonadati</taxon>
        <taxon>Pseudomonadota</taxon>
        <taxon>Alphaproteobacteria</taxon>
        <taxon>Hyphomicrobiales</taxon>
        <taxon>Rhizobiaceae</taxon>
        <taxon>Rhizobium/Agrobacterium group</taxon>
        <taxon>Rhizobium</taxon>
    </lineage>
</organism>
<dbReference type="Proteomes" id="UP000528824">
    <property type="component" value="Unassembled WGS sequence"/>
</dbReference>
<sequence>MVMIIDACHSAGSVPAGFKPGPMGDRGLGQLAYDKGMRILATTQAADVALESGKYGQGLLTFALKEALTRPSGTRALADADGRDGVSMKEWLTYAEQRVPGLYQEIIDGKKSTRDPIVDPTLIEDVTRHAQTPALFDFGKVNTQVAN</sequence>
<accession>A0A7W8XJC8</accession>
<evidence type="ECO:0000313" key="1">
    <source>
        <dbReference type="EMBL" id="MBB5563915.1"/>
    </source>
</evidence>
<keyword evidence="2" id="KW-1185">Reference proteome</keyword>
<comment type="caution">
    <text evidence="1">The sequence shown here is derived from an EMBL/GenBank/DDBJ whole genome shotgun (WGS) entry which is preliminary data.</text>
</comment>
<dbReference type="AlphaFoldDB" id="A0A7W8XJC8"/>
<dbReference type="EMBL" id="JACHBC010000015">
    <property type="protein sequence ID" value="MBB5563915.1"/>
    <property type="molecule type" value="Genomic_DNA"/>
</dbReference>
<proteinExistence type="predicted"/>
<dbReference type="RefSeq" id="WP_183919301.1">
    <property type="nucleotide sequence ID" value="NZ_JACHBB010000014.1"/>
</dbReference>
<evidence type="ECO:0008006" key="3">
    <source>
        <dbReference type="Google" id="ProtNLM"/>
    </source>
</evidence>
<protein>
    <recommendedName>
        <fullName evidence="3">Caspase family protein</fullName>
    </recommendedName>
</protein>
<name>A0A7W8XJC8_9HYPH</name>